<evidence type="ECO:0000256" key="4">
    <source>
        <dbReference type="ARBA" id="ARBA00022699"/>
    </source>
</evidence>
<evidence type="ECO:0000256" key="8">
    <source>
        <dbReference type="SAM" id="SignalP"/>
    </source>
</evidence>
<dbReference type="GO" id="GO:0090729">
    <property type="term" value="F:toxin activity"/>
    <property type="evidence" value="ECO:0007669"/>
    <property type="project" value="UniProtKB-KW"/>
</dbReference>
<keyword evidence="2" id="KW-0964">Secreted</keyword>
<dbReference type="InterPro" id="IPR018218">
    <property type="entry name" value="Scorpion_toxinL"/>
</dbReference>
<dbReference type="InterPro" id="IPR003614">
    <property type="entry name" value="Knottins"/>
</dbReference>
<keyword evidence="4" id="KW-0528">Neurotoxin</keyword>
<comment type="subcellular location">
    <subcellularLocation>
        <location evidence="1">Secreted</location>
    </subcellularLocation>
</comment>
<keyword evidence="5" id="KW-0872">Ion channel impairing toxin</keyword>
<keyword evidence="7" id="KW-1015">Disulfide bond</keyword>
<protein>
    <submittedName>
        <fullName evidence="10">Putative alpha toxin Tx68</fullName>
    </submittedName>
</protein>
<dbReference type="InterPro" id="IPR036574">
    <property type="entry name" value="Scorpion_toxin-like_sf"/>
</dbReference>
<dbReference type="SUPFAM" id="SSF57095">
    <property type="entry name" value="Scorpion toxin-like"/>
    <property type="match status" value="1"/>
</dbReference>
<evidence type="ECO:0000256" key="3">
    <source>
        <dbReference type="ARBA" id="ARBA00022656"/>
    </source>
</evidence>
<dbReference type="EMBL" id="FJ360773">
    <property type="protein sequence ID" value="ACJ23093.1"/>
    <property type="molecule type" value="mRNA"/>
</dbReference>
<evidence type="ECO:0000256" key="5">
    <source>
        <dbReference type="ARBA" id="ARBA00022872"/>
    </source>
</evidence>
<dbReference type="Gene3D" id="3.30.30.10">
    <property type="entry name" value="Knottin, scorpion toxin-like"/>
    <property type="match status" value="1"/>
</dbReference>
<accession>B8XGY4</accession>
<dbReference type="GO" id="GO:0019871">
    <property type="term" value="F:sodium channel inhibitor activity"/>
    <property type="evidence" value="ECO:0007669"/>
    <property type="project" value="InterPro"/>
</dbReference>
<dbReference type="FunFam" id="3.30.30.10:FF:000002">
    <property type="entry name" value="Alpha-like toxin BmK-M1"/>
    <property type="match status" value="1"/>
</dbReference>
<feature type="domain" description="LCN-type CS-alpha/beta" evidence="9">
    <location>
        <begin position="21"/>
        <end position="83"/>
    </location>
</feature>
<sequence>MYYLVIISLALLLMSGVESARDGYIAQEGNCVYPCFKDAYCNDLCTKNGASSGYCQWFGKYGHACWCYALPDKIPIKLPDHCYRR</sequence>
<dbReference type="GO" id="GO:0005576">
    <property type="term" value="C:extracellular region"/>
    <property type="evidence" value="ECO:0007669"/>
    <property type="project" value="UniProtKB-SubCell"/>
</dbReference>
<dbReference type="GO" id="GO:0006952">
    <property type="term" value="P:defense response"/>
    <property type="evidence" value="ECO:0007669"/>
    <property type="project" value="InterPro"/>
</dbReference>
<evidence type="ECO:0000256" key="6">
    <source>
        <dbReference type="ARBA" id="ARBA00022910"/>
    </source>
</evidence>
<feature type="chain" id="PRO_5002878816" evidence="8">
    <location>
        <begin position="20"/>
        <end position="85"/>
    </location>
</feature>
<proteinExistence type="evidence at transcript level"/>
<feature type="signal peptide" evidence="8">
    <location>
        <begin position="1"/>
        <end position="19"/>
    </location>
</feature>
<dbReference type="InterPro" id="IPR044062">
    <property type="entry name" value="LCN-type_CS_alpha_beta_dom"/>
</dbReference>
<keyword evidence="3" id="KW-0800">Toxin</keyword>
<evidence type="ECO:0000256" key="2">
    <source>
        <dbReference type="ARBA" id="ARBA00022525"/>
    </source>
</evidence>
<evidence type="ECO:0000259" key="9">
    <source>
        <dbReference type="PROSITE" id="PS51863"/>
    </source>
</evidence>
<dbReference type="PRINTS" id="PR00285">
    <property type="entry name" value="SCORPNTOXIN"/>
</dbReference>
<dbReference type="CDD" id="cd23106">
    <property type="entry name" value="neurotoxins_LC_scorpion"/>
    <property type="match status" value="1"/>
</dbReference>
<evidence type="ECO:0000256" key="1">
    <source>
        <dbReference type="ARBA" id="ARBA00004613"/>
    </source>
</evidence>
<reference evidence="10" key="1">
    <citation type="submission" date="2008-10" db="EMBL/GenBank/DDBJ databases">
        <title>Buthus occitanus israelis scorpion toxin.</title>
        <authorList>
            <person name="Zilberberg N."/>
            <person name="Kozminsky-Atias A."/>
        </authorList>
    </citation>
    <scope>NUCLEOTIDE SEQUENCE</scope>
</reference>
<dbReference type="SMART" id="SM00505">
    <property type="entry name" value="Knot1"/>
    <property type="match status" value="1"/>
</dbReference>
<dbReference type="AlphaFoldDB" id="B8XGY4"/>
<dbReference type="Pfam" id="PF00537">
    <property type="entry name" value="Toxin_3"/>
    <property type="match status" value="1"/>
</dbReference>
<evidence type="ECO:0000256" key="7">
    <source>
        <dbReference type="ARBA" id="ARBA00023157"/>
    </source>
</evidence>
<dbReference type="PROSITE" id="PS51863">
    <property type="entry name" value="LCN_CSAB"/>
    <property type="match status" value="1"/>
</dbReference>
<name>B8XGY4_BUTIS</name>
<keyword evidence="8" id="KW-0732">Signal</keyword>
<organism evidence="10">
    <name type="scientific">Buthus israelis</name>
    <name type="common">Israeli scorpion</name>
    <name type="synonym">Buthus occitanus israelis</name>
    <dbReference type="NCBI Taxonomy" id="2899555"/>
    <lineage>
        <taxon>Eukaryota</taxon>
        <taxon>Metazoa</taxon>
        <taxon>Ecdysozoa</taxon>
        <taxon>Arthropoda</taxon>
        <taxon>Chelicerata</taxon>
        <taxon>Arachnida</taxon>
        <taxon>Scorpiones</taxon>
        <taxon>Buthida</taxon>
        <taxon>Buthoidea</taxon>
        <taxon>Buthidae</taxon>
        <taxon>Buthus</taxon>
    </lineage>
</organism>
<evidence type="ECO:0000313" key="10">
    <source>
        <dbReference type="EMBL" id="ACJ23093.1"/>
    </source>
</evidence>
<keyword evidence="6" id="KW-0738">Voltage-gated sodium channel impairing toxin</keyword>
<dbReference type="InterPro" id="IPR002061">
    <property type="entry name" value="Scorpion_toxinL/defensin"/>
</dbReference>